<evidence type="ECO:0000313" key="2">
    <source>
        <dbReference type="Proteomes" id="UP001164743"/>
    </source>
</evidence>
<dbReference type="RefSeq" id="XP_053022079.1">
    <property type="nucleotide sequence ID" value="XM_053170838.1"/>
</dbReference>
<dbReference type="Proteomes" id="UP001164743">
    <property type="component" value="Chromosome 7A"/>
</dbReference>
<evidence type="ECO:0000313" key="1">
    <source>
        <dbReference type="EMBL" id="WAQ86524.1"/>
    </source>
</evidence>
<dbReference type="EMBL" id="CP110427">
    <property type="protein sequence ID" value="WAQ86524.1"/>
    <property type="molecule type" value="Genomic_DNA"/>
</dbReference>
<organism evidence="1 2">
    <name type="scientific">Puccinia triticina</name>
    <dbReference type="NCBI Taxonomy" id="208348"/>
    <lineage>
        <taxon>Eukaryota</taxon>
        <taxon>Fungi</taxon>
        <taxon>Dikarya</taxon>
        <taxon>Basidiomycota</taxon>
        <taxon>Pucciniomycotina</taxon>
        <taxon>Pucciniomycetes</taxon>
        <taxon>Pucciniales</taxon>
        <taxon>Pucciniaceae</taxon>
        <taxon>Puccinia</taxon>
    </lineage>
</organism>
<name>A0ABY7CMX2_9BASI</name>
<proteinExistence type="predicted"/>
<dbReference type="GeneID" id="77811733"/>
<keyword evidence="2" id="KW-1185">Reference proteome</keyword>
<sequence length="80" mass="8916">MTDSKLVHQLLSATSDSLSDRLKLAPRQQAYLSPHPPNSDQLSTTTPINKWDKIMNHVPRNTINLHTSKVIAKLCKGIAE</sequence>
<gene>
    <name evidence="1" type="ORF">PtA15_7A250</name>
</gene>
<protein>
    <submittedName>
        <fullName evidence="1">Uncharacterized protein</fullName>
    </submittedName>
</protein>
<accession>A0ABY7CMX2</accession>
<reference evidence="1" key="1">
    <citation type="submission" date="2022-10" db="EMBL/GenBank/DDBJ databases">
        <title>Puccinia triticina Genome sequencing and assembly.</title>
        <authorList>
            <person name="Li C."/>
        </authorList>
    </citation>
    <scope>NUCLEOTIDE SEQUENCE</scope>
    <source>
        <strain evidence="1">Pt15</strain>
    </source>
</reference>